<dbReference type="AlphaFoldDB" id="A0A4Z1PKK2"/>
<sequence length="187" mass="20802">MGFRLHKAHSHRPRPRTALAPPSPSHRPRTALAPPSHRTQPPPVTCSLRWSYVPVPVHCSIDAHHALSTSSRPHRHPHHFLYHDSQHLGCVMGSAAPDDVQAETSPSAILLHFAHFAHFSSILGLRCELDFSLDPEFQTIQTPKLFLRRCQPDRLLPDKHHNPSRASLGELTPGPTIQGSFPIPSGF</sequence>
<organism evidence="2 3">
    <name type="scientific">Venturia nashicola</name>
    <dbReference type="NCBI Taxonomy" id="86259"/>
    <lineage>
        <taxon>Eukaryota</taxon>
        <taxon>Fungi</taxon>
        <taxon>Dikarya</taxon>
        <taxon>Ascomycota</taxon>
        <taxon>Pezizomycotina</taxon>
        <taxon>Dothideomycetes</taxon>
        <taxon>Pleosporomycetidae</taxon>
        <taxon>Venturiales</taxon>
        <taxon>Venturiaceae</taxon>
        <taxon>Venturia</taxon>
    </lineage>
</organism>
<accession>A0A4Z1PKK2</accession>
<feature type="region of interest" description="Disordered" evidence="1">
    <location>
        <begin position="1"/>
        <end position="42"/>
    </location>
</feature>
<reference evidence="2 3" key="1">
    <citation type="submission" date="2019-04" db="EMBL/GenBank/DDBJ databases">
        <title>High contiguity whole genome sequence and gene annotation resource for two Venturia nashicola isolates.</title>
        <authorList>
            <person name="Prokchorchik M."/>
            <person name="Won K."/>
            <person name="Lee Y."/>
            <person name="Choi E.D."/>
            <person name="Segonzac C."/>
            <person name="Sohn K.H."/>
        </authorList>
    </citation>
    <scope>NUCLEOTIDE SEQUENCE [LARGE SCALE GENOMIC DNA]</scope>
    <source>
        <strain evidence="2 3">PRI2</strain>
    </source>
</reference>
<evidence type="ECO:0000256" key="1">
    <source>
        <dbReference type="SAM" id="MobiDB-lite"/>
    </source>
</evidence>
<proteinExistence type="predicted"/>
<name>A0A4Z1PKK2_9PEZI</name>
<feature type="region of interest" description="Disordered" evidence="1">
    <location>
        <begin position="156"/>
        <end position="187"/>
    </location>
</feature>
<protein>
    <submittedName>
        <fullName evidence="2">Uncharacterized protein</fullName>
    </submittedName>
</protein>
<comment type="caution">
    <text evidence="2">The sequence shown here is derived from an EMBL/GenBank/DDBJ whole genome shotgun (WGS) entry which is preliminary data.</text>
</comment>
<dbReference type="Proteomes" id="UP000298493">
    <property type="component" value="Unassembled WGS sequence"/>
</dbReference>
<keyword evidence="3" id="KW-1185">Reference proteome</keyword>
<feature type="compositionally biased region" description="Basic residues" evidence="1">
    <location>
        <begin position="1"/>
        <end position="15"/>
    </location>
</feature>
<gene>
    <name evidence="2" type="ORF">E6O75_ATG11188</name>
</gene>
<evidence type="ECO:0000313" key="3">
    <source>
        <dbReference type="Proteomes" id="UP000298493"/>
    </source>
</evidence>
<dbReference type="EMBL" id="SNSC02000008">
    <property type="protein sequence ID" value="TID22394.1"/>
    <property type="molecule type" value="Genomic_DNA"/>
</dbReference>
<evidence type="ECO:0000313" key="2">
    <source>
        <dbReference type="EMBL" id="TID22394.1"/>
    </source>
</evidence>